<gene>
    <name evidence="12" type="ORF">SAMN06265370_13016</name>
</gene>
<dbReference type="Gene3D" id="3.30.70.1350">
    <property type="entry name" value="Cation efflux protein, cytoplasmic domain"/>
    <property type="match status" value="1"/>
</dbReference>
<feature type="domain" description="Cation efflux protein transmembrane" evidence="10">
    <location>
        <begin position="36"/>
        <end position="227"/>
    </location>
</feature>
<dbReference type="SUPFAM" id="SSF160240">
    <property type="entry name" value="Cation efflux protein cytoplasmic domain-like"/>
    <property type="match status" value="1"/>
</dbReference>
<comment type="subcellular location">
    <subcellularLocation>
        <location evidence="1">Cell membrane</location>
        <topology evidence="1">Multi-pass membrane protein</topology>
    </subcellularLocation>
</comment>
<comment type="similarity">
    <text evidence="2">Belongs to the cation diffusion facilitator (CDF) transporter (TC 2.A.4) family.</text>
</comment>
<keyword evidence="5 9" id="KW-0812">Transmembrane</keyword>
<evidence type="ECO:0000256" key="9">
    <source>
        <dbReference type="SAM" id="Phobius"/>
    </source>
</evidence>
<dbReference type="PANTHER" id="PTHR43840:SF15">
    <property type="entry name" value="MITOCHONDRIAL METAL TRANSPORTER 1-RELATED"/>
    <property type="match status" value="1"/>
</dbReference>
<organism evidence="12 13">
    <name type="scientific">Puniceibacterium sediminis</name>
    <dbReference type="NCBI Taxonomy" id="1608407"/>
    <lineage>
        <taxon>Bacteria</taxon>
        <taxon>Pseudomonadati</taxon>
        <taxon>Pseudomonadota</taxon>
        <taxon>Alphaproteobacteria</taxon>
        <taxon>Rhodobacterales</taxon>
        <taxon>Paracoccaceae</taxon>
        <taxon>Puniceibacterium</taxon>
    </lineage>
</organism>
<feature type="transmembrane region" description="Helical" evidence="9">
    <location>
        <begin position="32"/>
        <end position="54"/>
    </location>
</feature>
<keyword evidence="7 9" id="KW-0472">Membrane</keyword>
<evidence type="ECO:0000256" key="6">
    <source>
        <dbReference type="ARBA" id="ARBA00022989"/>
    </source>
</evidence>
<feature type="transmembrane region" description="Helical" evidence="9">
    <location>
        <begin position="66"/>
        <end position="86"/>
    </location>
</feature>
<dbReference type="InterPro" id="IPR050291">
    <property type="entry name" value="CDF_Transporter"/>
</dbReference>
<reference evidence="12 13" key="1">
    <citation type="submission" date="2017-06" db="EMBL/GenBank/DDBJ databases">
        <authorList>
            <person name="Kim H.J."/>
            <person name="Triplett B.A."/>
        </authorList>
    </citation>
    <scope>NUCLEOTIDE SEQUENCE [LARGE SCALE GENOMIC DNA]</scope>
    <source>
        <strain evidence="12 13">DSM 29052</strain>
    </source>
</reference>
<keyword evidence="4" id="KW-1003">Cell membrane</keyword>
<dbReference type="Pfam" id="PF01545">
    <property type="entry name" value="Cation_efflux"/>
    <property type="match status" value="1"/>
</dbReference>
<dbReference type="SUPFAM" id="SSF161111">
    <property type="entry name" value="Cation efflux protein transmembrane domain-like"/>
    <property type="match status" value="1"/>
</dbReference>
<evidence type="ECO:0000259" key="11">
    <source>
        <dbReference type="Pfam" id="PF16916"/>
    </source>
</evidence>
<feature type="domain" description="Cation efflux protein cytoplasmic" evidence="11">
    <location>
        <begin position="232"/>
        <end position="309"/>
    </location>
</feature>
<dbReference type="Proteomes" id="UP000198417">
    <property type="component" value="Unassembled WGS sequence"/>
</dbReference>
<feature type="transmembrane region" description="Helical" evidence="9">
    <location>
        <begin position="178"/>
        <end position="199"/>
    </location>
</feature>
<dbReference type="PANTHER" id="PTHR43840">
    <property type="entry name" value="MITOCHONDRIAL METAL TRANSPORTER 1-RELATED"/>
    <property type="match status" value="1"/>
</dbReference>
<dbReference type="Gene3D" id="1.20.1510.10">
    <property type="entry name" value="Cation efflux protein transmembrane domain"/>
    <property type="match status" value="1"/>
</dbReference>
<protein>
    <recommendedName>
        <fullName evidence="8">Protein p34</fullName>
    </recommendedName>
</protein>
<dbReference type="InterPro" id="IPR036837">
    <property type="entry name" value="Cation_efflux_CTD_sf"/>
</dbReference>
<sequence length="321" mass="34192">MRNIKTLLRTRTAVMTRIEACEGCPVSTTMKLAFGSLLVGFVVFGLKALAWWITGSVALLSDALESTVNVATAIAALIAIRVAAVPADANHPYGHHKAEFFSAVLEGVMIIIAALLILHQAYGSIFAPKVIDAPIEGLLVNGAATVLNAFWCWVLITRGRVEKSPALVADGRHLLTDVVTSAGVALGLLLATVTGWWILDPALAGIVALNILWSGSRMIKESLSGLLDEAVPEETLKVIREVISTEAGGAVEAHDLRTRHAGRVTFIDFHLVVPGETSVSDAHEVCDHVELALKEAVPDANVTIHVEPEHKAKHTGIIVLD</sequence>
<feature type="transmembrane region" description="Helical" evidence="9">
    <location>
        <begin position="98"/>
        <end position="118"/>
    </location>
</feature>
<evidence type="ECO:0000256" key="2">
    <source>
        <dbReference type="ARBA" id="ARBA00008114"/>
    </source>
</evidence>
<keyword evidence="6 9" id="KW-1133">Transmembrane helix</keyword>
<dbReference type="InterPro" id="IPR002524">
    <property type="entry name" value="Cation_efflux"/>
</dbReference>
<dbReference type="NCBIfam" id="TIGR01297">
    <property type="entry name" value="CDF"/>
    <property type="match status" value="1"/>
</dbReference>
<dbReference type="InterPro" id="IPR058533">
    <property type="entry name" value="Cation_efflux_TM"/>
</dbReference>
<evidence type="ECO:0000256" key="4">
    <source>
        <dbReference type="ARBA" id="ARBA00022475"/>
    </source>
</evidence>
<dbReference type="FunFam" id="3.30.70.1350:FF:000002">
    <property type="entry name" value="Ferrous-iron efflux pump FieF"/>
    <property type="match status" value="1"/>
</dbReference>
<evidence type="ECO:0000256" key="3">
    <source>
        <dbReference type="ARBA" id="ARBA00022448"/>
    </source>
</evidence>
<name>A0A238ZGG3_9RHOB</name>
<accession>A0A238ZGG3</accession>
<keyword evidence="13" id="KW-1185">Reference proteome</keyword>
<evidence type="ECO:0000256" key="1">
    <source>
        <dbReference type="ARBA" id="ARBA00004651"/>
    </source>
</evidence>
<evidence type="ECO:0000313" key="12">
    <source>
        <dbReference type="EMBL" id="SNR81803.1"/>
    </source>
</evidence>
<evidence type="ECO:0000256" key="7">
    <source>
        <dbReference type="ARBA" id="ARBA00023136"/>
    </source>
</evidence>
<dbReference type="InterPro" id="IPR027470">
    <property type="entry name" value="Cation_efflux_CTD"/>
</dbReference>
<dbReference type="GO" id="GO:0006882">
    <property type="term" value="P:intracellular zinc ion homeostasis"/>
    <property type="evidence" value="ECO:0007669"/>
    <property type="project" value="TreeGrafter"/>
</dbReference>
<evidence type="ECO:0000256" key="5">
    <source>
        <dbReference type="ARBA" id="ARBA00022692"/>
    </source>
</evidence>
<dbReference type="InterPro" id="IPR027469">
    <property type="entry name" value="Cation_efflux_TMD_sf"/>
</dbReference>
<dbReference type="GO" id="GO:0015086">
    <property type="term" value="F:cadmium ion transmembrane transporter activity"/>
    <property type="evidence" value="ECO:0007669"/>
    <property type="project" value="TreeGrafter"/>
</dbReference>
<keyword evidence="3" id="KW-0813">Transport</keyword>
<evidence type="ECO:0000256" key="8">
    <source>
        <dbReference type="ARBA" id="ARBA00068882"/>
    </source>
</evidence>
<feature type="transmembrane region" description="Helical" evidence="9">
    <location>
        <begin position="138"/>
        <end position="157"/>
    </location>
</feature>
<evidence type="ECO:0000259" key="10">
    <source>
        <dbReference type="Pfam" id="PF01545"/>
    </source>
</evidence>
<evidence type="ECO:0000313" key="13">
    <source>
        <dbReference type="Proteomes" id="UP000198417"/>
    </source>
</evidence>
<dbReference type="EMBL" id="FZNN01000030">
    <property type="protein sequence ID" value="SNR81803.1"/>
    <property type="molecule type" value="Genomic_DNA"/>
</dbReference>
<dbReference type="GO" id="GO:0005886">
    <property type="term" value="C:plasma membrane"/>
    <property type="evidence" value="ECO:0007669"/>
    <property type="project" value="UniProtKB-SubCell"/>
</dbReference>
<dbReference type="GO" id="GO:0015093">
    <property type="term" value="F:ferrous iron transmembrane transporter activity"/>
    <property type="evidence" value="ECO:0007669"/>
    <property type="project" value="TreeGrafter"/>
</dbReference>
<proteinExistence type="inferred from homology"/>
<dbReference type="Pfam" id="PF16916">
    <property type="entry name" value="ZT_dimer"/>
    <property type="match status" value="1"/>
</dbReference>
<dbReference type="GO" id="GO:0015341">
    <property type="term" value="F:zinc efflux antiporter activity"/>
    <property type="evidence" value="ECO:0007669"/>
    <property type="project" value="TreeGrafter"/>
</dbReference>
<dbReference type="AlphaFoldDB" id="A0A238ZGG3"/>